<comment type="caution">
    <text evidence="1">The sequence shown here is derived from an EMBL/GenBank/DDBJ whole genome shotgun (WGS) entry which is preliminary data.</text>
</comment>
<organism evidence="1 2">
    <name type="scientific">Mesorhizobium neociceri</name>
    <dbReference type="NCBI Taxonomy" id="1307853"/>
    <lineage>
        <taxon>Bacteria</taxon>
        <taxon>Pseudomonadati</taxon>
        <taxon>Pseudomonadota</taxon>
        <taxon>Alphaproteobacteria</taxon>
        <taxon>Hyphomicrobiales</taxon>
        <taxon>Phyllobacteriaceae</taxon>
        <taxon>Mesorhizobium</taxon>
    </lineage>
</organism>
<accession>A0A838B4C1</accession>
<evidence type="ECO:0000313" key="1">
    <source>
        <dbReference type="EMBL" id="MBA1140841.1"/>
    </source>
</evidence>
<dbReference type="InterPro" id="IPR042245">
    <property type="entry name" value="Tgt2/MlaC_sf"/>
</dbReference>
<dbReference type="Pfam" id="PF05494">
    <property type="entry name" value="MlaC"/>
    <property type="match status" value="1"/>
</dbReference>
<dbReference type="Proteomes" id="UP000558284">
    <property type="component" value="Unassembled WGS sequence"/>
</dbReference>
<evidence type="ECO:0000313" key="2">
    <source>
        <dbReference type="Proteomes" id="UP000558284"/>
    </source>
</evidence>
<gene>
    <name evidence="1" type="ORF">H0241_11315</name>
</gene>
<dbReference type="Gene3D" id="3.10.450.710">
    <property type="entry name" value="Tgt2/MlaC"/>
    <property type="match status" value="1"/>
</dbReference>
<keyword evidence="2" id="KW-1185">Reference proteome</keyword>
<sequence length="217" mass="22950">MLTANSALDDIRIMTAALGSHASWAALARLLLVSVLLAICAPPLSAAADEQSDAVKLVETVRQAAIALGHGGSAEGQLRSISAAFDGRGIAQAVLGTYWRRASADDRASVVDALLYAIAHRLADRLERTQDKTFTVLGTKALANGDILVHSEFRRPLHGPTSVDWRVRHCRGQLCIGDVFVDGGSVTVQQRDRVAQLLAGNGGSIPALVADLRKGRV</sequence>
<dbReference type="AlphaFoldDB" id="A0A838B4C1"/>
<proteinExistence type="predicted"/>
<name>A0A838B4C1_9HYPH</name>
<dbReference type="EMBL" id="JACDTY010000004">
    <property type="protein sequence ID" value="MBA1140841.1"/>
    <property type="molecule type" value="Genomic_DNA"/>
</dbReference>
<protein>
    <submittedName>
        <fullName evidence="1">ABC transporter substrate-binding protein</fullName>
    </submittedName>
</protein>
<dbReference type="RefSeq" id="WP_181057493.1">
    <property type="nucleotide sequence ID" value="NZ_JACDTY010000004.1"/>
</dbReference>
<reference evidence="1 2" key="1">
    <citation type="submission" date="2020-07" db="EMBL/GenBank/DDBJ databases">
        <title>Definition of the novel symbiovar canariense within Mesorhizobium novociceri, a new species of genus Mesorhizobium nodulating Cicer canariense in the Caldera de Taburiente National Park (La Palma, Canary Islands).</title>
        <authorList>
            <person name="Leon-Barrios M."/>
            <person name="Perez-Yepez J."/>
            <person name="Flores-Felix J.D."/>
            <person name="Ramirez-Baena M.H."/>
            <person name="Pulido-Suarez L."/>
            <person name="Igual J.M."/>
            <person name="Velazquez E."/>
            <person name="Peix A."/>
        </authorList>
    </citation>
    <scope>NUCLEOTIDE SEQUENCE [LARGE SCALE GENOMIC DNA]</scope>
    <source>
        <strain evidence="1 2">CCANP35</strain>
    </source>
</reference>
<dbReference type="InterPro" id="IPR008869">
    <property type="entry name" value="MlaC/ttg2D"/>
</dbReference>